<keyword evidence="1" id="KW-1133">Transmembrane helix</keyword>
<name>A0A6M0RAS4_9CLOT</name>
<keyword evidence="1" id="KW-0812">Transmembrane</keyword>
<sequence>MRKFLVRAIPVIAVIAFVCIMLSGEYMKKPRNEQEDVNKYISITMAYAEAEDWDKAQEEIEKLDNACRKILKRVQFGSELDEINDITNNISRIKGAIKAKDLGITLSGLTEFYDQWENIAK</sequence>
<dbReference type="Pfam" id="PF14276">
    <property type="entry name" value="DUF4363"/>
    <property type="match status" value="1"/>
</dbReference>
<gene>
    <name evidence="2" type="ORF">FDF74_06420</name>
</gene>
<dbReference type="AlphaFoldDB" id="A0A6M0RAS4"/>
<evidence type="ECO:0000313" key="3">
    <source>
        <dbReference type="Proteomes" id="UP000473885"/>
    </source>
</evidence>
<evidence type="ECO:0000256" key="1">
    <source>
        <dbReference type="SAM" id="Phobius"/>
    </source>
</evidence>
<comment type="caution">
    <text evidence="2">The sequence shown here is derived from an EMBL/GenBank/DDBJ whole genome shotgun (WGS) entry which is preliminary data.</text>
</comment>
<feature type="transmembrane region" description="Helical" evidence="1">
    <location>
        <begin position="6"/>
        <end position="24"/>
    </location>
</feature>
<keyword evidence="1" id="KW-0472">Membrane</keyword>
<organism evidence="2 3">
    <name type="scientific">Clostridium niameyense</name>
    <dbReference type="NCBI Taxonomy" id="1622073"/>
    <lineage>
        <taxon>Bacteria</taxon>
        <taxon>Bacillati</taxon>
        <taxon>Bacillota</taxon>
        <taxon>Clostridia</taxon>
        <taxon>Eubacteriales</taxon>
        <taxon>Clostridiaceae</taxon>
        <taxon>Clostridium</taxon>
    </lineage>
</organism>
<protein>
    <submittedName>
        <fullName evidence="2">DUF4363 family protein</fullName>
    </submittedName>
</protein>
<dbReference type="RefSeq" id="WP_163249035.1">
    <property type="nucleotide sequence ID" value="NZ_SXDP01000004.1"/>
</dbReference>
<evidence type="ECO:0000313" key="2">
    <source>
        <dbReference type="EMBL" id="NEZ46847.1"/>
    </source>
</evidence>
<dbReference type="Proteomes" id="UP000473885">
    <property type="component" value="Unassembled WGS sequence"/>
</dbReference>
<accession>A0A6M0RAS4</accession>
<dbReference type="EMBL" id="SXDP01000004">
    <property type="protein sequence ID" value="NEZ46847.1"/>
    <property type="molecule type" value="Genomic_DNA"/>
</dbReference>
<dbReference type="InterPro" id="IPR025373">
    <property type="entry name" value="DUF4363"/>
</dbReference>
<proteinExistence type="predicted"/>
<keyword evidence="3" id="KW-1185">Reference proteome</keyword>
<reference evidence="2 3" key="1">
    <citation type="submission" date="2019-04" db="EMBL/GenBank/DDBJ databases">
        <title>Genome sequencing of Clostridium botulinum Groups I-IV and Clostridium butyricum.</title>
        <authorList>
            <person name="Brunt J."/>
            <person name="Van Vliet A.H.M."/>
            <person name="Stringer S.C."/>
            <person name="Carter A.T."/>
            <person name="Peck M.W."/>
        </authorList>
    </citation>
    <scope>NUCLEOTIDE SEQUENCE [LARGE SCALE GENOMIC DNA]</scope>
    <source>
        <strain evidence="2 3">IFR 18/094</strain>
    </source>
</reference>